<keyword evidence="7" id="KW-1185">Reference proteome</keyword>
<comment type="subcellular location">
    <subcellularLocation>
        <location evidence="1">Endomembrane system</location>
        <topology evidence="1">Multi-pass membrane protein</topology>
    </subcellularLocation>
</comment>
<gene>
    <name evidence="6" type="ORF">DFP72DRAFT_870105</name>
</gene>
<evidence type="ECO:0000256" key="1">
    <source>
        <dbReference type="ARBA" id="ARBA00004127"/>
    </source>
</evidence>
<feature type="transmembrane region" description="Helical" evidence="5">
    <location>
        <begin position="94"/>
        <end position="118"/>
    </location>
</feature>
<evidence type="ECO:0000256" key="2">
    <source>
        <dbReference type="ARBA" id="ARBA00022692"/>
    </source>
</evidence>
<keyword evidence="2 5" id="KW-0812">Transmembrane</keyword>
<feature type="transmembrane region" description="Helical" evidence="5">
    <location>
        <begin position="46"/>
        <end position="74"/>
    </location>
</feature>
<dbReference type="OrthoDB" id="1898221at2759"/>
<protein>
    <submittedName>
        <fullName evidence="6">FAR-17a/AIG1-like protein</fullName>
    </submittedName>
</protein>
<evidence type="ECO:0000256" key="5">
    <source>
        <dbReference type="SAM" id="Phobius"/>
    </source>
</evidence>
<evidence type="ECO:0000256" key="4">
    <source>
        <dbReference type="ARBA" id="ARBA00023136"/>
    </source>
</evidence>
<dbReference type="GO" id="GO:0012505">
    <property type="term" value="C:endomembrane system"/>
    <property type="evidence" value="ECO:0007669"/>
    <property type="project" value="UniProtKB-SubCell"/>
</dbReference>
<reference evidence="6 7" key="1">
    <citation type="submission" date="2020-07" db="EMBL/GenBank/DDBJ databases">
        <title>Comparative genomics of pyrophilous fungi reveals a link between fire events and developmental genes.</title>
        <authorList>
            <consortium name="DOE Joint Genome Institute"/>
            <person name="Steindorff A.S."/>
            <person name="Carver A."/>
            <person name="Calhoun S."/>
            <person name="Stillman K."/>
            <person name="Liu H."/>
            <person name="Lipzen A."/>
            <person name="Pangilinan J."/>
            <person name="Labutti K."/>
            <person name="Bruns T.D."/>
            <person name="Grigoriev I.V."/>
        </authorList>
    </citation>
    <scope>NUCLEOTIDE SEQUENCE [LARGE SCALE GENOMIC DNA]</scope>
    <source>
        <strain evidence="6 7">CBS 144469</strain>
    </source>
</reference>
<dbReference type="AlphaFoldDB" id="A0A8H6IHK9"/>
<organism evidence="6 7">
    <name type="scientific">Ephemerocybe angulata</name>
    <dbReference type="NCBI Taxonomy" id="980116"/>
    <lineage>
        <taxon>Eukaryota</taxon>
        <taxon>Fungi</taxon>
        <taxon>Dikarya</taxon>
        <taxon>Basidiomycota</taxon>
        <taxon>Agaricomycotina</taxon>
        <taxon>Agaricomycetes</taxon>
        <taxon>Agaricomycetidae</taxon>
        <taxon>Agaricales</taxon>
        <taxon>Agaricineae</taxon>
        <taxon>Psathyrellaceae</taxon>
        <taxon>Ephemerocybe</taxon>
    </lineage>
</organism>
<dbReference type="PANTHER" id="PTHR10989:SF16">
    <property type="entry name" value="AT02829P-RELATED"/>
    <property type="match status" value="1"/>
</dbReference>
<dbReference type="InterPro" id="IPR006838">
    <property type="entry name" value="ADTRP_AIG1"/>
</dbReference>
<dbReference type="Pfam" id="PF04750">
    <property type="entry name" value="Far-17a_AIG1"/>
    <property type="match status" value="1"/>
</dbReference>
<name>A0A8H6IHK9_9AGAR</name>
<sequence length="196" mass="21615">IGNLRIDAIIQNQYGGHSQYLTIQGCYPTTNNVLTSVVVLRPLRRYLFVTAMPLAVVITSIYWTLLLLFPHLIVAQDFGTPGEGSSSSEAPAPFYLPLSIDLALHACPAISLVIDFFIFERKYTKTEVNVAVPAIVVAYAVFYGSWVEFCSSKNNGVFPYPFLTQSPLPGRVLIYAGSAVLATVSFRLLNKLHPRT</sequence>
<accession>A0A8H6IHK9</accession>
<dbReference type="GO" id="GO:0016020">
    <property type="term" value="C:membrane"/>
    <property type="evidence" value="ECO:0007669"/>
    <property type="project" value="InterPro"/>
</dbReference>
<evidence type="ECO:0000256" key="3">
    <source>
        <dbReference type="ARBA" id="ARBA00022989"/>
    </source>
</evidence>
<feature type="transmembrane region" description="Helical" evidence="5">
    <location>
        <begin position="169"/>
        <end position="189"/>
    </location>
</feature>
<evidence type="ECO:0000313" key="6">
    <source>
        <dbReference type="EMBL" id="KAF6765099.1"/>
    </source>
</evidence>
<evidence type="ECO:0000313" key="7">
    <source>
        <dbReference type="Proteomes" id="UP000521943"/>
    </source>
</evidence>
<comment type="caution">
    <text evidence="6">The sequence shown here is derived from an EMBL/GenBank/DDBJ whole genome shotgun (WGS) entry which is preliminary data.</text>
</comment>
<dbReference type="EMBL" id="JACGCI010000003">
    <property type="protein sequence ID" value="KAF6765099.1"/>
    <property type="molecule type" value="Genomic_DNA"/>
</dbReference>
<feature type="transmembrane region" description="Helical" evidence="5">
    <location>
        <begin position="130"/>
        <end position="149"/>
    </location>
</feature>
<feature type="non-terminal residue" evidence="6">
    <location>
        <position position="196"/>
    </location>
</feature>
<proteinExistence type="predicted"/>
<keyword evidence="3 5" id="KW-1133">Transmembrane helix</keyword>
<dbReference type="Proteomes" id="UP000521943">
    <property type="component" value="Unassembled WGS sequence"/>
</dbReference>
<dbReference type="PANTHER" id="PTHR10989">
    <property type="entry name" value="ANDROGEN-INDUCED PROTEIN 1-RELATED"/>
    <property type="match status" value="1"/>
</dbReference>
<keyword evidence="4 5" id="KW-0472">Membrane</keyword>